<dbReference type="PRINTS" id="PR00411">
    <property type="entry name" value="PNDRDTASEI"/>
</dbReference>
<dbReference type="Pfam" id="PF00890">
    <property type="entry name" value="FAD_binding_2"/>
    <property type="match status" value="1"/>
</dbReference>
<comment type="cofactor">
    <cofactor evidence="1">
        <name>FAD</name>
        <dbReference type="ChEBI" id="CHEBI:57692"/>
    </cofactor>
</comment>
<keyword evidence="4" id="KW-0560">Oxidoreductase</keyword>
<dbReference type="SUPFAM" id="SSF51905">
    <property type="entry name" value="FAD/NAD(P)-binding domain"/>
    <property type="match status" value="1"/>
</dbReference>
<evidence type="ECO:0000256" key="2">
    <source>
        <dbReference type="ARBA" id="ARBA00022630"/>
    </source>
</evidence>
<feature type="domain" description="FAD-dependent oxidoreductase 2 FAD-binding" evidence="7">
    <location>
        <begin position="18"/>
        <end position="491"/>
    </location>
</feature>
<reference evidence="8 9" key="1">
    <citation type="submission" date="2019-10" db="EMBL/GenBank/DDBJ databases">
        <title>Whole-genome sequence of the purple nonsulfur photosynthetic bacterium Rhodocyclus tenuis.</title>
        <authorList>
            <person name="Kyndt J.A."/>
            <person name="Meyer T.E."/>
        </authorList>
    </citation>
    <scope>NUCLEOTIDE SEQUENCE [LARGE SCALE GENOMIC DNA]</scope>
    <source>
        <strain evidence="8 9">DSM 110</strain>
    </source>
</reference>
<evidence type="ECO:0000256" key="3">
    <source>
        <dbReference type="ARBA" id="ARBA00022827"/>
    </source>
</evidence>
<dbReference type="Proteomes" id="UP000480275">
    <property type="component" value="Unassembled WGS sequence"/>
</dbReference>
<feature type="region of interest" description="Disordered" evidence="5">
    <location>
        <begin position="184"/>
        <end position="209"/>
    </location>
</feature>
<evidence type="ECO:0000313" key="8">
    <source>
        <dbReference type="EMBL" id="MQY51964.1"/>
    </source>
</evidence>
<dbReference type="InterPro" id="IPR027477">
    <property type="entry name" value="Succ_DH/fumarate_Rdtase_cat_sf"/>
</dbReference>
<evidence type="ECO:0000256" key="5">
    <source>
        <dbReference type="SAM" id="MobiDB-lite"/>
    </source>
</evidence>
<sequence>MSVGSPPSEATENTCPVDVLVIGGGVAGLCAALEAAAAGACVHLLEAAPRPLRGGNARHSRNLRQANVHETPWQRDHYPVADFRAELLAATGHSSSVGSCGDIEDSASTALLVDTLVAGSSELADWLMAHGVALQPTAGGLIPWSRKTVFFLGGGKAMVNALYAAADTAGIHVTYDCRVPSLPLEPARPTTSPAASGPMSEREESATCAPGAPDARFAIIAETPRGPRRFSARAVVVASGGYPANRDWLAERWGDAARHFANRGSPYLRGELLHALLAQGAQPVGVAGDCHLVAVDARAPQDDAGIVSRVDGMPLGIVVNRDGQRVCDEGEDIGPIRFSHWGQRLAHLPGQLAWLLLDADGLAALPALLCPPVMAPTLEALAARTEIDGDALIRTVATFNDALAAARANGDERATPPGQPSRRVHDKPPIRPLLRAPFAAIPMQPGVSFTCFGVAVDAAARLRRDDGSVCSALFAAGMIMAPAILGSAYLSGAALTISAVFGRIAGRNAAAVALPRPNAAATLPAGATAPAPLPGNSPP</sequence>
<accession>A0A6L5JZ92</accession>
<evidence type="ECO:0000256" key="4">
    <source>
        <dbReference type="ARBA" id="ARBA00023002"/>
    </source>
</evidence>
<dbReference type="GO" id="GO:0016491">
    <property type="term" value="F:oxidoreductase activity"/>
    <property type="evidence" value="ECO:0007669"/>
    <property type="project" value="UniProtKB-KW"/>
</dbReference>
<dbReference type="AlphaFoldDB" id="A0A6L5JZ92"/>
<keyword evidence="3" id="KW-0274">FAD</keyword>
<dbReference type="InterPro" id="IPR036188">
    <property type="entry name" value="FAD/NAD-bd_sf"/>
</dbReference>
<dbReference type="Gene3D" id="3.90.700.10">
    <property type="entry name" value="Succinate dehydrogenase/fumarate reductase flavoprotein, catalytic domain"/>
    <property type="match status" value="1"/>
</dbReference>
<dbReference type="EMBL" id="WIXJ01000006">
    <property type="protein sequence ID" value="MQY51964.1"/>
    <property type="molecule type" value="Genomic_DNA"/>
</dbReference>
<evidence type="ECO:0000313" key="9">
    <source>
        <dbReference type="Proteomes" id="UP000480275"/>
    </source>
</evidence>
<dbReference type="InterPro" id="IPR050315">
    <property type="entry name" value="FAD-oxidoreductase_2"/>
</dbReference>
<dbReference type="InterPro" id="IPR003953">
    <property type="entry name" value="FAD-dep_OxRdtase_2_FAD-bd"/>
</dbReference>
<keyword evidence="6" id="KW-1133">Transmembrane helix</keyword>
<name>A0A6L5JZ92_RHOTE</name>
<dbReference type="PANTHER" id="PTHR43400:SF7">
    <property type="entry name" value="FAD-DEPENDENT OXIDOREDUCTASE 2 FAD BINDING DOMAIN-CONTAINING PROTEIN"/>
    <property type="match status" value="1"/>
</dbReference>
<dbReference type="PANTHER" id="PTHR43400">
    <property type="entry name" value="FUMARATE REDUCTASE"/>
    <property type="match status" value="1"/>
</dbReference>
<keyword evidence="6" id="KW-0812">Transmembrane</keyword>
<evidence type="ECO:0000259" key="7">
    <source>
        <dbReference type="Pfam" id="PF00890"/>
    </source>
</evidence>
<evidence type="ECO:0000256" key="1">
    <source>
        <dbReference type="ARBA" id="ARBA00001974"/>
    </source>
</evidence>
<organism evidence="8 9">
    <name type="scientific">Rhodocyclus tenuis</name>
    <name type="common">Rhodospirillum tenue</name>
    <dbReference type="NCBI Taxonomy" id="1066"/>
    <lineage>
        <taxon>Bacteria</taxon>
        <taxon>Pseudomonadati</taxon>
        <taxon>Pseudomonadota</taxon>
        <taxon>Betaproteobacteria</taxon>
        <taxon>Rhodocyclales</taxon>
        <taxon>Rhodocyclaceae</taxon>
        <taxon>Rhodocyclus</taxon>
    </lineage>
</organism>
<feature type="transmembrane region" description="Helical" evidence="6">
    <location>
        <begin position="472"/>
        <end position="497"/>
    </location>
</feature>
<dbReference type="SUPFAM" id="SSF56425">
    <property type="entry name" value="Succinate dehydrogenase/fumarate reductase flavoprotein, catalytic domain"/>
    <property type="match status" value="1"/>
</dbReference>
<protein>
    <submittedName>
        <fullName evidence="8">FAD-dependent oxidoreductase</fullName>
    </submittedName>
</protein>
<dbReference type="Gene3D" id="3.50.50.60">
    <property type="entry name" value="FAD/NAD(P)-binding domain"/>
    <property type="match status" value="1"/>
</dbReference>
<feature type="region of interest" description="Disordered" evidence="5">
    <location>
        <begin position="408"/>
        <end position="429"/>
    </location>
</feature>
<proteinExistence type="predicted"/>
<evidence type="ECO:0000256" key="6">
    <source>
        <dbReference type="SAM" id="Phobius"/>
    </source>
</evidence>
<comment type="caution">
    <text evidence="8">The sequence shown here is derived from an EMBL/GenBank/DDBJ whole genome shotgun (WGS) entry which is preliminary data.</text>
</comment>
<gene>
    <name evidence="8" type="ORF">GHK24_09265</name>
</gene>
<keyword evidence="6" id="KW-0472">Membrane</keyword>
<keyword evidence="2" id="KW-0285">Flavoprotein</keyword>